<dbReference type="Gene3D" id="3.30.40.10">
    <property type="entry name" value="Zinc/RING finger domain, C3HC4 (zinc finger)"/>
    <property type="match status" value="1"/>
</dbReference>
<dbReference type="Gramene" id="TraesARI6A03G03333760.1">
    <property type="protein sequence ID" value="TraesARI6A03G03333760.1"/>
    <property type="gene ID" value="TraesARI6A03G03333760"/>
</dbReference>
<evidence type="ECO:0000256" key="2">
    <source>
        <dbReference type="SAM" id="MobiDB-lite"/>
    </source>
</evidence>
<dbReference type="Gramene" id="TraesLAC6A03G03333480.1">
    <property type="protein sequence ID" value="TraesLAC6A03G03333480.1"/>
    <property type="gene ID" value="TraesLAC6A03G03333480"/>
</dbReference>
<feature type="region of interest" description="Disordered" evidence="2">
    <location>
        <begin position="184"/>
        <end position="205"/>
    </location>
</feature>
<dbReference type="PANTHER" id="PTHR31150:SF2">
    <property type="entry name" value="RING_U-BOX SUPERFAMILY PROTEIN"/>
    <property type="match status" value="1"/>
</dbReference>
<feature type="domain" description="RING-type" evidence="3">
    <location>
        <begin position="282"/>
        <end position="341"/>
    </location>
</feature>
<keyword evidence="5" id="KW-1185">Reference proteome</keyword>
<keyword evidence="1" id="KW-0479">Metal-binding</keyword>
<feature type="region of interest" description="Disordered" evidence="2">
    <location>
        <begin position="1"/>
        <end position="66"/>
    </location>
</feature>
<accession>A0A3B6NTQ8</accession>
<sequence length="462" mass="50441">MDPTEPRWRMNSSFSPPSRGWDCMYSSDGLPHRTPDAPHDHPPYVSSLSSHSKGSRSAFGSDQYLNHHHSVSDGALSYFGSPVDSLQAPRWTPSLQRFDLGEFSTPGGGPKPESSDLQSSERHLTAVSSFSSASPFSETSQLASSGKRPASHLPRNHLGRRSFMSTPVYPLVFRNPVSEAEASGVAEASNAGRTTPSDDSLASPVWRRSLASPELKFHDTLSELRKMEASPEPNTSSRREGFRWSSASSYDFGYDGDAIDISDHISIDSQRSPTSSTSFLKCGLCERFLRQKSPWSSNRIVRNTNMPVAAVLPCRHVFHADCLEESTPKSEAHEPPCPLCTRAPDSEGCVSFSEPLHAALRSARRNHGIRFSSGDAGGSSSSANPSRNDHVLKRNQSALAPARSGSLFRNRFKKQFPFKGRLGKDLFGGRVFRKVGSSSSSGGQKDDSRQPPAANKPDRSME</sequence>
<dbReference type="GO" id="GO:0008270">
    <property type="term" value="F:zinc ion binding"/>
    <property type="evidence" value="ECO:0007669"/>
    <property type="project" value="UniProtKB-KW"/>
</dbReference>
<dbReference type="PROSITE" id="PS50089">
    <property type="entry name" value="ZF_RING_2"/>
    <property type="match status" value="1"/>
</dbReference>
<dbReference type="InterPro" id="IPR013083">
    <property type="entry name" value="Znf_RING/FYVE/PHD"/>
</dbReference>
<dbReference type="Gramene" id="TraesSYM6A03G03319160.1">
    <property type="protein sequence ID" value="TraesSYM6A03G03319160.1"/>
    <property type="gene ID" value="TraesSYM6A03G03319160"/>
</dbReference>
<dbReference type="Gramene" id="TraesNOR6A03G03410340.1">
    <property type="protein sequence ID" value="TraesNOR6A03G03410340.1"/>
    <property type="gene ID" value="TraesNOR6A03G03410340"/>
</dbReference>
<dbReference type="Gramene" id="TraesNOR6A03G03410340.2">
    <property type="protein sequence ID" value="TraesNOR6A03G03410340.2"/>
    <property type="gene ID" value="TraesNOR6A03G03410340"/>
</dbReference>
<reference evidence="4" key="2">
    <citation type="submission" date="2018-10" db="UniProtKB">
        <authorList>
            <consortium name="EnsemblPlants"/>
        </authorList>
    </citation>
    <scope>IDENTIFICATION</scope>
</reference>
<dbReference type="SMART" id="SM00184">
    <property type="entry name" value="RING"/>
    <property type="match status" value="1"/>
</dbReference>
<dbReference type="InterPro" id="IPR001841">
    <property type="entry name" value="Znf_RING"/>
</dbReference>
<dbReference type="Gramene" id="TraesLDM6A03G03380210.2">
    <property type="protein sequence ID" value="TraesLDM6A03G03380210.2"/>
    <property type="gene ID" value="TraesLDM6A03G03380210"/>
</dbReference>
<feature type="compositionally biased region" description="Low complexity" evidence="2">
    <location>
        <begin position="125"/>
        <end position="140"/>
    </location>
</feature>
<dbReference type="Gramene" id="TraesJUL6A03G03403360.1">
    <property type="protein sequence ID" value="TraesJUL6A03G03403360.1"/>
    <property type="gene ID" value="TraesJUL6A03G03403360"/>
</dbReference>
<dbReference type="SUPFAM" id="SSF57850">
    <property type="entry name" value="RING/U-box"/>
    <property type="match status" value="1"/>
</dbReference>
<dbReference type="Gramene" id="TraesJAG6A03G03369760.1">
    <property type="protein sequence ID" value="TraesJAG6A03G03369760.1"/>
    <property type="gene ID" value="TraesJAG6A03G03369760"/>
</dbReference>
<feature type="compositionally biased region" description="Low complexity" evidence="2">
    <location>
        <begin position="372"/>
        <end position="383"/>
    </location>
</feature>
<name>A0A3B6NTQ8_WHEAT</name>
<proteinExistence type="predicted"/>
<dbReference type="Gramene" id="TraesMAC6A03G03376350.1">
    <property type="protein sequence ID" value="TraesMAC6A03G03376350.1"/>
    <property type="gene ID" value="TraesMAC6A03G03376350"/>
</dbReference>
<evidence type="ECO:0000256" key="1">
    <source>
        <dbReference type="PROSITE-ProRule" id="PRU00175"/>
    </source>
</evidence>
<reference evidence="4" key="1">
    <citation type="submission" date="2018-08" db="EMBL/GenBank/DDBJ databases">
        <authorList>
            <person name="Rossello M."/>
        </authorList>
    </citation>
    <scope>NUCLEOTIDE SEQUENCE [LARGE SCALE GENOMIC DNA]</scope>
    <source>
        <strain evidence="4">cv. Chinese Spring</strain>
    </source>
</reference>
<dbReference type="RefSeq" id="XP_044404279.1">
    <property type="nucleotide sequence ID" value="XM_044548344.1"/>
</dbReference>
<dbReference type="OrthoDB" id="755409at2759"/>
<organism evidence="4">
    <name type="scientific">Triticum aestivum</name>
    <name type="common">Wheat</name>
    <dbReference type="NCBI Taxonomy" id="4565"/>
    <lineage>
        <taxon>Eukaryota</taxon>
        <taxon>Viridiplantae</taxon>
        <taxon>Streptophyta</taxon>
        <taxon>Embryophyta</taxon>
        <taxon>Tracheophyta</taxon>
        <taxon>Spermatophyta</taxon>
        <taxon>Magnoliopsida</taxon>
        <taxon>Liliopsida</taxon>
        <taxon>Poales</taxon>
        <taxon>Poaceae</taxon>
        <taxon>BOP clade</taxon>
        <taxon>Pooideae</taxon>
        <taxon>Triticodae</taxon>
        <taxon>Triticeae</taxon>
        <taxon>Triticinae</taxon>
        <taxon>Triticum</taxon>
    </lineage>
</organism>
<dbReference type="Gramene" id="TraesSTA6A03G03367280.1">
    <property type="protein sequence ID" value="TraesSTA6A03G03367280.1"/>
    <property type="gene ID" value="TraesSTA6A03G03367280"/>
</dbReference>
<feature type="compositionally biased region" description="Low complexity" evidence="2">
    <location>
        <begin position="46"/>
        <end position="57"/>
    </location>
</feature>
<dbReference type="AlphaFoldDB" id="A0A3B6NTQ8"/>
<dbReference type="PANTHER" id="PTHR31150">
    <property type="entry name" value="EXPRESSED PROTEIN"/>
    <property type="match status" value="1"/>
</dbReference>
<dbReference type="GeneID" id="123128362"/>
<feature type="region of interest" description="Disordered" evidence="2">
    <location>
        <begin position="98"/>
        <end position="159"/>
    </location>
</feature>
<evidence type="ECO:0000313" key="4">
    <source>
        <dbReference type="EnsemblPlants" id="TraesCS6A02G305100.2"/>
    </source>
</evidence>
<dbReference type="Proteomes" id="UP000019116">
    <property type="component" value="Chromosome 6A"/>
</dbReference>
<protein>
    <recommendedName>
        <fullName evidence="3">RING-type domain-containing protein</fullName>
    </recommendedName>
</protein>
<gene>
    <name evidence="4" type="primary">LOC123128362</name>
</gene>
<feature type="region of interest" description="Disordered" evidence="2">
    <location>
        <begin position="432"/>
        <end position="462"/>
    </location>
</feature>
<feature type="compositionally biased region" description="Basic and acidic residues" evidence="2">
    <location>
        <begin position="30"/>
        <end position="42"/>
    </location>
</feature>
<dbReference type="EnsemblPlants" id="TraesCS6A02G305100.2">
    <property type="protein sequence ID" value="TraesCS6A02G305100.2"/>
    <property type="gene ID" value="TraesCS6A02G305100"/>
</dbReference>
<dbReference type="Gramene" id="TraesMAC6A03G03376350.2">
    <property type="protein sequence ID" value="TraesMAC6A03G03376350.2"/>
    <property type="gene ID" value="TraesMAC6A03G03376350"/>
</dbReference>
<dbReference type="Gramene" id="TraesCS6A02G305100.2">
    <property type="protein sequence ID" value="TraesCS6A02G305100.2"/>
    <property type="gene ID" value="TraesCS6A02G305100"/>
</dbReference>
<keyword evidence="1" id="KW-0862">Zinc</keyword>
<feature type="region of interest" description="Disordered" evidence="2">
    <location>
        <begin position="369"/>
        <end position="389"/>
    </location>
</feature>
<keyword evidence="1" id="KW-0863">Zinc-finger</keyword>
<evidence type="ECO:0000313" key="5">
    <source>
        <dbReference type="Proteomes" id="UP000019116"/>
    </source>
</evidence>
<dbReference type="Gramene" id="TraesLDM6A03G03380210.1">
    <property type="protein sequence ID" value="TraesLDM6A03G03380210.1"/>
    <property type="gene ID" value="TraesLDM6A03G03380210"/>
</dbReference>
<evidence type="ECO:0000259" key="3">
    <source>
        <dbReference type="PROSITE" id="PS50089"/>
    </source>
</evidence>
<dbReference type="Gramene" id="TraesPARA_EIv1.0_1964720.1">
    <property type="protein sequence ID" value="TraesPARA_EIv1.0_1964720.1.CDS"/>
    <property type="gene ID" value="TraesPARA_EIv1.0_1964720"/>
</dbReference>
<dbReference type="Gramene" id="TraesCS6A03G0799600.2">
    <property type="protein sequence ID" value="TraesCS6A03G0799600.2.CDS"/>
    <property type="gene ID" value="TraesCS6A03G0799600"/>
</dbReference>
<feature type="compositionally biased region" description="Low complexity" evidence="2">
    <location>
        <begin position="432"/>
        <end position="443"/>
    </location>
</feature>
<dbReference type="OMA" id="HISVESQ"/>